<comment type="caution">
    <text evidence="2">The sequence shown here is derived from an EMBL/GenBank/DDBJ whole genome shotgun (WGS) entry which is preliminary data.</text>
</comment>
<gene>
    <name evidence="2" type="ORF">EYF80_019070</name>
</gene>
<feature type="region of interest" description="Disordered" evidence="1">
    <location>
        <begin position="50"/>
        <end position="98"/>
    </location>
</feature>
<dbReference type="Proteomes" id="UP000314294">
    <property type="component" value="Unassembled WGS sequence"/>
</dbReference>
<evidence type="ECO:0000313" key="3">
    <source>
        <dbReference type="Proteomes" id="UP000314294"/>
    </source>
</evidence>
<feature type="compositionally biased region" description="Basic and acidic residues" evidence="1">
    <location>
        <begin position="78"/>
        <end position="98"/>
    </location>
</feature>
<evidence type="ECO:0000313" key="2">
    <source>
        <dbReference type="EMBL" id="TNN70633.1"/>
    </source>
</evidence>
<sequence>MTKLRRDIYRSISFSASPMKESDHFDLEYVPHVREFLVRLEHTYCTTLKPLSPNTMDGNVVETGVAEQQAGPTGPHSRMHDEQSDSSEEPHREGEGPL</sequence>
<protein>
    <submittedName>
        <fullName evidence="2">Uncharacterized protein</fullName>
    </submittedName>
</protein>
<evidence type="ECO:0000256" key="1">
    <source>
        <dbReference type="SAM" id="MobiDB-lite"/>
    </source>
</evidence>
<organism evidence="2 3">
    <name type="scientific">Liparis tanakae</name>
    <name type="common">Tanaka's snailfish</name>
    <dbReference type="NCBI Taxonomy" id="230148"/>
    <lineage>
        <taxon>Eukaryota</taxon>
        <taxon>Metazoa</taxon>
        <taxon>Chordata</taxon>
        <taxon>Craniata</taxon>
        <taxon>Vertebrata</taxon>
        <taxon>Euteleostomi</taxon>
        <taxon>Actinopterygii</taxon>
        <taxon>Neopterygii</taxon>
        <taxon>Teleostei</taxon>
        <taxon>Neoteleostei</taxon>
        <taxon>Acanthomorphata</taxon>
        <taxon>Eupercaria</taxon>
        <taxon>Perciformes</taxon>
        <taxon>Cottioidei</taxon>
        <taxon>Cottales</taxon>
        <taxon>Liparidae</taxon>
        <taxon>Liparis</taxon>
    </lineage>
</organism>
<reference evidence="2 3" key="1">
    <citation type="submission" date="2019-03" db="EMBL/GenBank/DDBJ databases">
        <title>First draft genome of Liparis tanakae, snailfish: a comprehensive survey of snailfish specific genes.</title>
        <authorList>
            <person name="Kim W."/>
            <person name="Song I."/>
            <person name="Jeong J.-H."/>
            <person name="Kim D."/>
            <person name="Kim S."/>
            <person name="Ryu S."/>
            <person name="Song J.Y."/>
            <person name="Lee S.K."/>
        </authorList>
    </citation>
    <scope>NUCLEOTIDE SEQUENCE [LARGE SCALE GENOMIC DNA]</scope>
    <source>
        <tissue evidence="2">Muscle</tissue>
    </source>
</reference>
<dbReference type="AlphaFoldDB" id="A0A4Z2I074"/>
<name>A0A4Z2I074_9TELE</name>
<proteinExistence type="predicted"/>
<dbReference type="EMBL" id="SRLO01000160">
    <property type="protein sequence ID" value="TNN70633.1"/>
    <property type="molecule type" value="Genomic_DNA"/>
</dbReference>
<accession>A0A4Z2I074</accession>
<keyword evidence="3" id="KW-1185">Reference proteome</keyword>